<proteinExistence type="inferred from homology"/>
<dbReference type="CDD" id="cd04179">
    <property type="entry name" value="DPM_DPG-synthase_like"/>
    <property type="match status" value="1"/>
</dbReference>
<dbReference type="PANTHER" id="PTHR48090">
    <property type="entry name" value="UNDECAPRENYL-PHOSPHATE 4-DEOXY-4-FORMAMIDO-L-ARABINOSE TRANSFERASE-RELATED"/>
    <property type="match status" value="1"/>
</dbReference>
<dbReference type="Pfam" id="PF00535">
    <property type="entry name" value="Glycos_transf_2"/>
    <property type="match status" value="1"/>
</dbReference>
<dbReference type="SUPFAM" id="SSF53448">
    <property type="entry name" value="Nucleotide-diphospho-sugar transferases"/>
    <property type="match status" value="1"/>
</dbReference>
<reference evidence="4" key="1">
    <citation type="journal article" date="2019" name="Int. J. Syst. Evol. Microbiol.">
        <title>The Global Catalogue of Microorganisms (GCM) 10K type strain sequencing project: providing services to taxonomists for standard genome sequencing and annotation.</title>
        <authorList>
            <consortium name="The Broad Institute Genomics Platform"/>
            <consortium name="The Broad Institute Genome Sequencing Center for Infectious Disease"/>
            <person name="Wu L."/>
            <person name="Ma J."/>
        </authorList>
    </citation>
    <scope>NUCLEOTIDE SEQUENCE [LARGE SCALE GENOMIC DNA]</scope>
    <source>
        <strain evidence="4">IBRC-M 10908</strain>
    </source>
</reference>
<accession>A0ABV8TU53</accession>
<organism evidence="3 4">
    <name type="scientific">Salininema proteolyticum</name>
    <dbReference type="NCBI Taxonomy" id="1607685"/>
    <lineage>
        <taxon>Bacteria</taxon>
        <taxon>Bacillati</taxon>
        <taxon>Actinomycetota</taxon>
        <taxon>Actinomycetes</taxon>
        <taxon>Glycomycetales</taxon>
        <taxon>Glycomycetaceae</taxon>
        <taxon>Salininema</taxon>
    </lineage>
</organism>
<dbReference type="InterPro" id="IPR001173">
    <property type="entry name" value="Glyco_trans_2-like"/>
</dbReference>
<dbReference type="InterPro" id="IPR029044">
    <property type="entry name" value="Nucleotide-diphossugar_trans"/>
</dbReference>
<gene>
    <name evidence="3" type="ORF">ACFPET_02200</name>
</gene>
<evidence type="ECO:0000313" key="3">
    <source>
        <dbReference type="EMBL" id="MFC4334007.1"/>
    </source>
</evidence>
<name>A0ABV8TU53_9ACTN</name>
<dbReference type="PANTHER" id="PTHR48090:SF7">
    <property type="entry name" value="RFBJ PROTEIN"/>
    <property type="match status" value="1"/>
</dbReference>
<dbReference type="Gene3D" id="3.90.550.10">
    <property type="entry name" value="Spore Coat Polysaccharide Biosynthesis Protein SpsA, Chain A"/>
    <property type="match status" value="1"/>
</dbReference>
<dbReference type="Proteomes" id="UP001595823">
    <property type="component" value="Unassembled WGS sequence"/>
</dbReference>
<dbReference type="RefSeq" id="WP_380617744.1">
    <property type="nucleotide sequence ID" value="NZ_JBHSDK010000002.1"/>
</dbReference>
<evidence type="ECO:0000313" key="4">
    <source>
        <dbReference type="Proteomes" id="UP001595823"/>
    </source>
</evidence>
<sequence length="241" mass="27608">MYLSILVPIYNEEHRLMRALKELVTVQFPCDTEIVVVDDGSRDHSWELLQPFADEGRVRLLRHHRNRGKGAAIRTAARAAAGEYIVVYDADLEYEASDLPKLLRPVLDGKAEVVYGSRSFGSHSAYSFWYVMGNRGITLAANVLYNTYISDLETCYKLLPRRMYLDLKVTSRGFGMEAELTAKILKSGVRPFEVPISYKARTREEGKKISWRDGVGALWILGRERVRRKVPSSRRHRTSVR</sequence>
<dbReference type="InterPro" id="IPR050256">
    <property type="entry name" value="Glycosyltransferase_2"/>
</dbReference>
<evidence type="ECO:0000256" key="1">
    <source>
        <dbReference type="ARBA" id="ARBA00006739"/>
    </source>
</evidence>
<comment type="similarity">
    <text evidence="1">Belongs to the glycosyltransferase 2 family.</text>
</comment>
<feature type="domain" description="Glycosyltransferase 2-like" evidence="2">
    <location>
        <begin position="4"/>
        <end position="163"/>
    </location>
</feature>
<keyword evidence="4" id="KW-1185">Reference proteome</keyword>
<protein>
    <submittedName>
        <fullName evidence="3">Glycosyltransferase family 2 protein</fullName>
    </submittedName>
</protein>
<evidence type="ECO:0000259" key="2">
    <source>
        <dbReference type="Pfam" id="PF00535"/>
    </source>
</evidence>
<comment type="caution">
    <text evidence="3">The sequence shown here is derived from an EMBL/GenBank/DDBJ whole genome shotgun (WGS) entry which is preliminary data.</text>
</comment>
<dbReference type="EMBL" id="JBHSDK010000002">
    <property type="protein sequence ID" value="MFC4334007.1"/>
    <property type="molecule type" value="Genomic_DNA"/>
</dbReference>